<dbReference type="EMBL" id="ASTJ01000024">
    <property type="protein sequence ID" value="EPC02561.1"/>
    <property type="molecule type" value="Genomic_DNA"/>
</dbReference>
<dbReference type="STRING" id="1121939.L861_09460"/>
<dbReference type="Proteomes" id="UP000014463">
    <property type="component" value="Unassembled WGS sequence"/>
</dbReference>
<keyword evidence="1" id="KW-0812">Transmembrane</keyword>
<sequence>MTAYEVLEMSRFAFNILGLIVCLIGLTLVKYRRRKVLGGSVAVLGFLIAASPMLLQLFGLVSPPATPIIPQ</sequence>
<keyword evidence="3" id="KW-1185">Reference proteome</keyword>
<feature type="transmembrane region" description="Helical" evidence="1">
    <location>
        <begin position="41"/>
        <end position="61"/>
    </location>
</feature>
<organism evidence="2 3">
    <name type="scientific">Litchfieldella anticariensis (strain DSM 16096 / CECT 5854 / CIP 108499 / LMG 22089 / FP35)</name>
    <name type="common">Halomonas anticariensis</name>
    <dbReference type="NCBI Taxonomy" id="1121939"/>
    <lineage>
        <taxon>Bacteria</taxon>
        <taxon>Pseudomonadati</taxon>
        <taxon>Pseudomonadota</taxon>
        <taxon>Gammaproteobacteria</taxon>
        <taxon>Oceanospirillales</taxon>
        <taxon>Halomonadaceae</taxon>
        <taxon>Litchfieldella</taxon>
    </lineage>
</organism>
<reference evidence="2 3" key="1">
    <citation type="journal article" date="2013" name="Genome Announc.">
        <title>Draft genome sequence of the moderately halophilic gammaproteobacterium Halomonas anticariensis FP35.</title>
        <authorList>
            <person name="Tahrioui A."/>
            <person name="Quesada E."/>
            <person name="Llamas I."/>
        </authorList>
    </citation>
    <scope>NUCLEOTIDE SEQUENCE [LARGE SCALE GENOMIC DNA]</scope>
    <source>
        <strain evidence="3">DSM 16096 / CECT 5854 / LMG 22089 / FP35</strain>
    </source>
</reference>
<gene>
    <name evidence="2" type="ORF">L861_09460</name>
</gene>
<evidence type="ECO:0000313" key="2">
    <source>
        <dbReference type="EMBL" id="EPC02561.1"/>
    </source>
</evidence>
<dbReference type="OrthoDB" id="6173562at2"/>
<proteinExistence type="predicted"/>
<feature type="transmembrane region" description="Helical" evidence="1">
    <location>
        <begin position="12"/>
        <end position="29"/>
    </location>
</feature>
<comment type="caution">
    <text evidence="2">The sequence shown here is derived from an EMBL/GenBank/DDBJ whole genome shotgun (WGS) entry which is preliminary data.</text>
</comment>
<dbReference type="PATRIC" id="fig|1121939.11.peg.1989"/>
<dbReference type="AlphaFoldDB" id="S2LCR6"/>
<dbReference type="RefSeq" id="WP_016416497.1">
    <property type="nucleotide sequence ID" value="NZ_AUAB01000002.1"/>
</dbReference>
<protein>
    <submittedName>
        <fullName evidence="2">Uncharacterized protein</fullName>
    </submittedName>
</protein>
<accession>S2LCR6</accession>
<keyword evidence="1" id="KW-0472">Membrane</keyword>
<evidence type="ECO:0000256" key="1">
    <source>
        <dbReference type="SAM" id="Phobius"/>
    </source>
</evidence>
<name>S2LCR6_LITA3</name>
<keyword evidence="1" id="KW-1133">Transmembrane helix</keyword>
<evidence type="ECO:0000313" key="3">
    <source>
        <dbReference type="Proteomes" id="UP000014463"/>
    </source>
</evidence>